<keyword evidence="5" id="KW-1185">Reference proteome</keyword>
<dbReference type="Proteomes" id="UP000887540">
    <property type="component" value="Unplaced"/>
</dbReference>
<feature type="domain" description="NR LBD" evidence="4">
    <location>
        <begin position="1"/>
        <end position="153"/>
    </location>
</feature>
<keyword evidence="2" id="KW-0804">Transcription</keyword>
<name>A0A914CJK2_9BILA</name>
<evidence type="ECO:0000256" key="2">
    <source>
        <dbReference type="ARBA" id="ARBA00023163"/>
    </source>
</evidence>
<dbReference type="Pfam" id="PF00104">
    <property type="entry name" value="Hormone_recep"/>
    <property type="match status" value="1"/>
</dbReference>
<dbReference type="InterPro" id="IPR051152">
    <property type="entry name" value="C.elegans_Orphan_NR"/>
</dbReference>
<protein>
    <submittedName>
        <fullName evidence="6">NR LBD domain-containing protein</fullName>
    </submittedName>
</protein>
<dbReference type="WBParaSite" id="ACRNAN_scaffold1104.g20240.t1">
    <property type="protein sequence ID" value="ACRNAN_scaffold1104.g20240.t1"/>
    <property type="gene ID" value="ACRNAN_scaffold1104.g20240"/>
</dbReference>
<dbReference type="PANTHER" id="PTHR45680">
    <property type="entry name" value="NUCLEAR HORMONE RECEPTOR FAMILY"/>
    <property type="match status" value="1"/>
</dbReference>
<keyword evidence="3" id="KW-0675">Receptor</keyword>
<evidence type="ECO:0000313" key="6">
    <source>
        <dbReference type="WBParaSite" id="ACRNAN_scaffold1104.g20240.t1"/>
    </source>
</evidence>
<sequence>MNDLRILLDDTTAIDYLNTFRLKAFKIEDVKEALPFWQKIKEKVVNYIIKPMKFLQLSQYEIAYLLAHTLWNVQDIPGLSSDAIRLADDLSQQIANDLHEYYTYGMRLPKYANRLIKMTKLIDCSKEIAKDNQEVIMMSKIFDIFHIESSGCL</sequence>
<evidence type="ECO:0000256" key="3">
    <source>
        <dbReference type="ARBA" id="ARBA00023170"/>
    </source>
</evidence>
<dbReference type="SUPFAM" id="SSF48508">
    <property type="entry name" value="Nuclear receptor ligand-binding domain"/>
    <property type="match status" value="1"/>
</dbReference>
<dbReference type="Gene3D" id="1.10.565.10">
    <property type="entry name" value="Retinoid X Receptor"/>
    <property type="match status" value="1"/>
</dbReference>
<evidence type="ECO:0000256" key="1">
    <source>
        <dbReference type="ARBA" id="ARBA00023015"/>
    </source>
</evidence>
<evidence type="ECO:0000259" key="4">
    <source>
        <dbReference type="PROSITE" id="PS51843"/>
    </source>
</evidence>
<accession>A0A914CJK2</accession>
<reference evidence="6" key="1">
    <citation type="submission" date="2022-11" db="UniProtKB">
        <authorList>
            <consortium name="WormBaseParasite"/>
        </authorList>
    </citation>
    <scope>IDENTIFICATION</scope>
</reference>
<dbReference type="InterPro" id="IPR000536">
    <property type="entry name" value="Nucl_hrmn_rcpt_lig-bd"/>
</dbReference>
<dbReference type="PROSITE" id="PS51843">
    <property type="entry name" value="NR_LBD"/>
    <property type="match status" value="1"/>
</dbReference>
<keyword evidence="1" id="KW-0805">Transcription regulation</keyword>
<organism evidence="5 6">
    <name type="scientific">Acrobeloides nanus</name>
    <dbReference type="NCBI Taxonomy" id="290746"/>
    <lineage>
        <taxon>Eukaryota</taxon>
        <taxon>Metazoa</taxon>
        <taxon>Ecdysozoa</taxon>
        <taxon>Nematoda</taxon>
        <taxon>Chromadorea</taxon>
        <taxon>Rhabditida</taxon>
        <taxon>Tylenchina</taxon>
        <taxon>Cephalobomorpha</taxon>
        <taxon>Cephaloboidea</taxon>
        <taxon>Cephalobidae</taxon>
        <taxon>Acrobeloides</taxon>
    </lineage>
</organism>
<dbReference type="PANTHER" id="PTHR45680:SF29">
    <property type="entry name" value="NUCLEAR HORMONE RECEPTOR FAMILY"/>
    <property type="match status" value="1"/>
</dbReference>
<dbReference type="AlphaFoldDB" id="A0A914CJK2"/>
<dbReference type="InterPro" id="IPR035500">
    <property type="entry name" value="NHR-like_dom_sf"/>
</dbReference>
<evidence type="ECO:0000313" key="5">
    <source>
        <dbReference type="Proteomes" id="UP000887540"/>
    </source>
</evidence>
<proteinExistence type="predicted"/>